<dbReference type="InterPro" id="IPR003836">
    <property type="entry name" value="Glucokinase"/>
</dbReference>
<keyword evidence="6" id="KW-1185">Reference proteome</keyword>
<dbReference type="InterPro" id="IPR050201">
    <property type="entry name" value="Bacterial_glucokinase"/>
</dbReference>
<keyword evidence="3" id="KW-0324">Glycolysis</keyword>
<dbReference type="EMBL" id="BMGG01000009">
    <property type="protein sequence ID" value="GGC84510.1"/>
    <property type="molecule type" value="Genomic_DNA"/>
</dbReference>
<evidence type="ECO:0000256" key="1">
    <source>
        <dbReference type="ARBA" id="ARBA00022679"/>
    </source>
</evidence>
<dbReference type="HAMAP" id="MF_00524">
    <property type="entry name" value="Glucokinase"/>
    <property type="match status" value="1"/>
</dbReference>
<keyword evidence="3" id="KW-0963">Cytoplasm</keyword>
<evidence type="ECO:0000313" key="5">
    <source>
        <dbReference type="EMBL" id="GGC84510.1"/>
    </source>
</evidence>
<organism evidence="5 6">
    <name type="scientific">Chelatococcus reniformis</name>
    <dbReference type="NCBI Taxonomy" id="1494448"/>
    <lineage>
        <taxon>Bacteria</taxon>
        <taxon>Pseudomonadati</taxon>
        <taxon>Pseudomonadota</taxon>
        <taxon>Alphaproteobacteria</taxon>
        <taxon>Hyphomicrobiales</taxon>
        <taxon>Chelatococcaceae</taxon>
        <taxon>Chelatococcus</taxon>
    </lineage>
</organism>
<dbReference type="PANTHER" id="PTHR47690">
    <property type="entry name" value="GLUCOKINASE"/>
    <property type="match status" value="1"/>
</dbReference>
<dbReference type="NCBIfam" id="TIGR00749">
    <property type="entry name" value="glk"/>
    <property type="match status" value="1"/>
</dbReference>
<evidence type="ECO:0000256" key="3">
    <source>
        <dbReference type="HAMAP-Rule" id="MF_00524"/>
    </source>
</evidence>
<dbReference type="EC" id="2.7.1.2" evidence="3"/>
<dbReference type="CDD" id="cd24008">
    <property type="entry name" value="ASKHA_NBD_GLK"/>
    <property type="match status" value="1"/>
</dbReference>
<comment type="subcellular location">
    <subcellularLocation>
        <location evidence="3">Cytoplasm</location>
    </subcellularLocation>
</comment>
<evidence type="ECO:0000256" key="4">
    <source>
        <dbReference type="RuleBase" id="RU004046"/>
    </source>
</evidence>
<dbReference type="Gene3D" id="3.30.420.40">
    <property type="match status" value="1"/>
</dbReference>
<dbReference type="InterPro" id="IPR043129">
    <property type="entry name" value="ATPase_NBD"/>
</dbReference>
<reference evidence="5" key="1">
    <citation type="journal article" date="2014" name="Int. J. Syst. Evol. Microbiol.">
        <title>Complete genome sequence of Corynebacterium casei LMG S-19264T (=DSM 44701T), isolated from a smear-ripened cheese.</title>
        <authorList>
            <consortium name="US DOE Joint Genome Institute (JGI-PGF)"/>
            <person name="Walter F."/>
            <person name="Albersmeier A."/>
            <person name="Kalinowski J."/>
            <person name="Ruckert C."/>
        </authorList>
    </citation>
    <scope>NUCLEOTIDE SEQUENCE</scope>
    <source>
        <strain evidence="5">CGMCC 1.12919</strain>
    </source>
</reference>
<dbReference type="AlphaFoldDB" id="A0A916USB4"/>
<protein>
    <recommendedName>
        <fullName evidence="3">Glucokinase</fullName>
        <ecNumber evidence="3">2.7.1.2</ecNumber>
    </recommendedName>
    <alternativeName>
        <fullName evidence="3">Glucose kinase</fullName>
    </alternativeName>
</protein>
<dbReference type="PANTHER" id="PTHR47690:SF1">
    <property type="entry name" value="GLUCOKINASE"/>
    <property type="match status" value="1"/>
</dbReference>
<dbReference type="RefSeq" id="WP_188611715.1">
    <property type="nucleotide sequence ID" value="NZ_BMGG01000009.1"/>
</dbReference>
<dbReference type="GO" id="GO:0005829">
    <property type="term" value="C:cytosol"/>
    <property type="evidence" value="ECO:0007669"/>
    <property type="project" value="TreeGrafter"/>
</dbReference>
<reference evidence="5" key="2">
    <citation type="submission" date="2020-09" db="EMBL/GenBank/DDBJ databases">
        <authorList>
            <person name="Sun Q."/>
            <person name="Zhou Y."/>
        </authorList>
    </citation>
    <scope>NUCLEOTIDE SEQUENCE</scope>
    <source>
        <strain evidence="5">CGMCC 1.12919</strain>
    </source>
</reference>
<dbReference type="Gene3D" id="3.40.367.20">
    <property type="match status" value="1"/>
</dbReference>
<feature type="binding site" evidence="3">
    <location>
        <begin position="15"/>
        <end position="20"/>
    </location>
    <ligand>
        <name>ATP</name>
        <dbReference type="ChEBI" id="CHEBI:30616"/>
    </ligand>
</feature>
<comment type="caution">
    <text evidence="5">The sequence shown here is derived from an EMBL/GenBank/DDBJ whole genome shotgun (WGS) entry which is preliminary data.</text>
</comment>
<keyword evidence="2 3" id="KW-0418">Kinase</keyword>
<evidence type="ECO:0000313" key="6">
    <source>
        <dbReference type="Proteomes" id="UP000637002"/>
    </source>
</evidence>
<evidence type="ECO:0000256" key="2">
    <source>
        <dbReference type="ARBA" id="ARBA00022777"/>
    </source>
</evidence>
<keyword evidence="1 3" id="KW-0808">Transferase</keyword>
<dbReference type="GO" id="GO:0004340">
    <property type="term" value="F:glucokinase activity"/>
    <property type="evidence" value="ECO:0007669"/>
    <property type="project" value="UniProtKB-UniRule"/>
</dbReference>
<accession>A0A916USB4</accession>
<dbReference type="GO" id="GO:0005536">
    <property type="term" value="F:D-glucose binding"/>
    <property type="evidence" value="ECO:0007669"/>
    <property type="project" value="InterPro"/>
</dbReference>
<name>A0A916USB4_9HYPH</name>
<comment type="similarity">
    <text evidence="3 4">Belongs to the bacterial glucokinase family.</text>
</comment>
<dbReference type="GO" id="GO:0005524">
    <property type="term" value="F:ATP binding"/>
    <property type="evidence" value="ECO:0007669"/>
    <property type="project" value="UniProtKB-UniRule"/>
</dbReference>
<comment type="catalytic activity">
    <reaction evidence="3">
        <text>D-glucose + ATP = D-glucose 6-phosphate + ADP + H(+)</text>
        <dbReference type="Rhea" id="RHEA:17825"/>
        <dbReference type="ChEBI" id="CHEBI:4167"/>
        <dbReference type="ChEBI" id="CHEBI:15378"/>
        <dbReference type="ChEBI" id="CHEBI:30616"/>
        <dbReference type="ChEBI" id="CHEBI:61548"/>
        <dbReference type="ChEBI" id="CHEBI:456216"/>
        <dbReference type="EC" id="2.7.1.2"/>
    </reaction>
</comment>
<keyword evidence="3" id="KW-0067">ATP-binding</keyword>
<dbReference type="Proteomes" id="UP000637002">
    <property type="component" value="Unassembled WGS sequence"/>
</dbReference>
<dbReference type="SUPFAM" id="SSF53067">
    <property type="entry name" value="Actin-like ATPase domain"/>
    <property type="match status" value="1"/>
</dbReference>
<gene>
    <name evidence="3 5" type="primary">glk</name>
    <name evidence="5" type="ORF">GCM10010994_48030</name>
</gene>
<proteinExistence type="inferred from homology"/>
<sequence length="344" mass="35389">MTTTAGSGTGTALLADIGGTNARFALLAEGVQAPVAHFAVADFARFDEAMAAFLDGRKVDRAAIAVAGPVRDGRVDLTNSDWVVDRRELEARFAIPAVTVVNDFEALARAVPTMEAADLEPLGGGGATVGHLEEPIAIVGPGTGLGVACLVPTAAGLAVLDSEGGHVTAPSWSARTDALIGYLRGIYGHVSAERLVSGQGLENLFRAIVAVDRRDEPLKSAVDITTSAVAGTSATSVEALELFCAMLGEVAGNLALAYGAKGGVYIAGGIGPRIVPQLKASQFRTRFTDKGRFQAYLEAIPTFLITHTDATFLGLKAIVDLHPAAASSAVLAGSATVQPESVRR</sequence>
<dbReference type="Pfam" id="PF02685">
    <property type="entry name" value="Glucokinase"/>
    <property type="match status" value="1"/>
</dbReference>
<dbReference type="GO" id="GO:0006096">
    <property type="term" value="P:glycolytic process"/>
    <property type="evidence" value="ECO:0007669"/>
    <property type="project" value="UniProtKB-UniRule"/>
</dbReference>
<keyword evidence="3" id="KW-0547">Nucleotide-binding</keyword>